<dbReference type="EMBL" id="JTHP01000003">
    <property type="protein sequence ID" value="KJD47193.1"/>
    <property type="molecule type" value="Genomic_DNA"/>
</dbReference>
<feature type="region of interest" description="Disordered" evidence="1">
    <location>
        <begin position="51"/>
        <end position="84"/>
    </location>
</feature>
<dbReference type="Proteomes" id="UP000032534">
    <property type="component" value="Unassembled WGS sequence"/>
</dbReference>
<dbReference type="RefSeq" id="WP_044644777.1">
    <property type="nucleotide sequence ID" value="NZ_JTHP01000003.1"/>
</dbReference>
<proteinExistence type="predicted"/>
<comment type="caution">
    <text evidence="2">The sequence shown here is derived from an EMBL/GenBank/DDBJ whole genome shotgun (WGS) entry which is preliminary data.</text>
</comment>
<accession>A0A0D7X862</accession>
<keyword evidence="3" id="KW-1185">Reference proteome</keyword>
<dbReference type="PATRIC" id="fig|159743.3.peg.567"/>
<dbReference type="AlphaFoldDB" id="A0A0D7X862"/>
<evidence type="ECO:0000313" key="3">
    <source>
        <dbReference type="Proteomes" id="UP000032534"/>
    </source>
</evidence>
<name>A0A0D7X862_9BACL</name>
<sequence length="263" mass="29918">MGNIEADVLVELQAFIQTLRHSSNEEKQGLVLRFGCLEEHKHTLSTLLDCRTRPEVNQQKPDQPPADESQSLQHDMNGKTKPLTFPMNEYVGKVQRDQSRKTLNAEIADIRTGSMEYIRMRKHQTQDLQSVLRHQRTFHMKSEASWEFQEQHSEWRGQSLQAQLGIWSGVEPLAGTFHMPGGVTELTSNEYLTRANMHPSYMINSGDVIVHMTLPNVTNNVSPTQLETMGNRLGRGLKNGRVGSLRDQLLMNPTTAYRSSTSY</sequence>
<evidence type="ECO:0000256" key="1">
    <source>
        <dbReference type="SAM" id="MobiDB-lite"/>
    </source>
</evidence>
<evidence type="ECO:0000313" key="2">
    <source>
        <dbReference type="EMBL" id="KJD47193.1"/>
    </source>
</evidence>
<protein>
    <submittedName>
        <fullName evidence="2">Uncharacterized protein</fullName>
    </submittedName>
</protein>
<dbReference type="OrthoDB" id="2662515at2"/>
<organism evidence="2 3">
    <name type="scientific">Paenibacillus terrae</name>
    <dbReference type="NCBI Taxonomy" id="159743"/>
    <lineage>
        <taxon>Bacteria</taxon>
        <taxon>Bacillati</taxon>
        <taxon>Bacillota</taxon>
        <taxon>Bacilli</taxon>
        <taxon>Bacillales</taxon>
        <taxon>Paenibacillaceae</taxon>
        <taxon>Paenibacillus</taxon>
    </lineage>
</organism>
<gene>
    <name evidence="2" type="ORF">QD47_02645</name>
</gene>
<reference evidence="2 3" key="1">
    <citation type="submission" date="2014-11" db="EMBL/GenBank/DDBJ databases">
        <title>Draft Genome Sequences of Paenibacillus polymyxa NRRL B-30509 and Paenibacillus terrae NRRL B-30644, Strains from a Poultry Environment that Produce Tridecaptin A and Paenicidins.</title>
        <authorList>
            <person name="van Belkum M.J."/>
            <person name="Lohans C.T."/>
            <person name="Vederas J.C."/>
        </authorList>
    </citation>
    <scope>NUCLEOTIDE SEQUENCE [LARGE SCALE GENOMIC DNA]</scope>
    <source>
        <strain evidence="2 3">NRRL B-30644</strain>
    </source>
</reference>